<feature type="transmembrane region" description="Helical" evidence="10">
    <location>
        <begin position="782"/>
        <end position="805"/>
    </location>
</feature>
<dbReference type="SUPFAM" id="SSF49265">
    <property type="entry name" value="Fibronectin type III"/>
    <property type="match status" value="2"/>
</dbReference>
<dbReference type="Proteomes" id="UP000261380">
    <property type="component" value="Unplaced"/>
</dbReference>
<dbReference type="PANTHER" id="PTHR44170">
    <property type="entry name" value="PROTEIN SIDEKICK"/>
    <property type="match status" value="1"/>
</dbReference>
<keyword evidence="8" id="KW-0393">Immunoglobulin domain</keyword>
<keyword evidence="6" id="KW-1015">Disulfide bond</keyword>
<dbReference type="CDD" id="cd00063">
    <property type="entry name" value="FN3"/>
    <property type="match status" value="3"/>
</dbReference>
<reference evidence="13" key="1">
    <citation type="submission" date="2025-08" db="UniProtKB">
        <authorList>
            <consortium name="Ensembl"/>
        </authorList>
    </citation>
    <scope>IDENTIFICATION</scope>
</reference>
<feature type="domain" description="Ig-like" evidence="11">
    <location>
        <begin position="209"/>
        <end position="286"/>
    </location>
</feature>
<evidence type="ECO:0000259" key="12">
    <source>
        <dbReference type="PROSITE" id="PS50853"/>
    </source>
</evidence>
<name>A0A3B5LXR9_9TELE</name>
<feature type="domain" description="Fibronectin type-III" evidence="12">
    <location>
        <begin position="558"/>
        <end position="654"/>
    </location>
</feature>
<evidence type="ECO:0000259" key="11">
    <source>
        <dbReference type="PROSITE" id="PS50835"/>
    </source>
</evidence>
<evidence type="ECO:0000256" key="4">
    <source>
        <dbReference type="ARBA" id="ARBA00022737"/>
    </source>
</evidence>
<protein>
    <submittedName>
        <fullName evidence="13">BOC cell adhesion associated, oncogene regulated</fullName>
    </submittedName>
</protein>
<dbReference type="PRINTS" id="PR00014">
    <property type="entry name" value="FNTYPEIII"/>
</dbReference>
<dbReference type="SUPFAM" id="SSF48726">
    <property type="entry name" value="Immunoglobulin"/>
    <property type="match status" value="4"/>
</dbReference>
<dbReference type="InterPro" id="IPR036179">
    <property type="entry name" value="Ig-like_dom_sf"/>
</dbReference>
<dbReference type="SMART" id="SM00060">
    <property type="entry name" value="FN3"/>
    <property type="match status" value="3"/>
</dbReference>
<evidence type="ECO:0000256" key="10">
    <source>
        <dbReference type="SAM" id="Phobius"/>
    </source>
</evidence>
<evidence type="ECO:0000256" key="8">
    <source>
        <dbReference type="ARBA" id="ARBA00023319"/>
    </source>
</evidence>
<dbReference type="PROSITE" id="PS50835">
    <property type="entry name" value="IG_LIKE"/>
    <property type="match status" value="4"/>
</dbReference>
<evidence type="ECO:0000313" key="13">
    <source>
        <dbReference type="Ensembl" id="ENSXCOP00000012619.1"/>
    </source>
</evidence>
<dbReference type="AlphaFoldDB" id="A0A3B5LXR9"/>
<dbReference type="GO" id="GO:0007411">
    <property type="term" value="P:axon guidance"/>
    <property type="evidence" value="ECO:0007669"/>
    <property type="project" value="TreeGrafter"/>
</dbReference>
<dbReference type="Ensembl" id="ENSXCOT00000012771.1">
    <property type="protein sequence ID" value="ENSXCOP00000012619.1"/>
    <property type="gene ID" value="ENSXCOG00000009538.1"/>
</dbReference>
<evidence type="ECO:0000256" key="7">
    <source>
        <dbReference type="ARBA" id="ARBA00023180"/>
    </source>
</evidence>
<dbReference type="Pfam" id="PF07679">
    <property type="entry name" value="I-set"/>
    <property type="match status" value="2"/>
</dbReference>
<keyword evidence="4" id="KW-0677">Repeat</keyword>
<keyword evidence="10" id="KW-1133">Transmembrane helix</keyword>
<keyword evidence="3" id="KW-0732">Signal</keyword>
<dbReference type="GO" id="GO:0098609">
    <property type="term" value="P:cell-cell adhesion"/>
    <property type="evidence" value="ECO:0007669"/>
    <property type="project" value="TreeGrafter"/>
</dbReference>
<evidence type="ECO:0000256" key="5">
    <source>
        <dbReference type="ARBA" id="ARBA00023136"/>
    </source>
</evidence>
<feature type="domain" description="Ig-like" evidence="11">
    <location>
        <begin position="296"/>
        <end position="384"/>
    </location>
</feature>
<dbReference type="FunFam" id="2.60.40.10:FF:000655">
    <property type="entry name" value="brother of CDO isoform X1"/>
    <property type="match status" value="1"/>
</dbReference>
<dbReference type="InterPro" id="IPR003599">
    <property type="entry name" value="Ig_sub"/>
</dbReference>
<dbReference type="SMART" id="SM00408">
    <property type="entry name" value="IGc2"/>
    <property type="match status" value="4"/>
</dbReference>
<keyword evidence="2" id="KW-1003">Cell membrane</keyword>
<dbReference type="Pfam" id="PF13927">
    <property type="entry name" value="Ig_3"/>
    <property type="match status" value="2"/>
</dbReference>
<dbReference type="InterPro" id="IPR003961">
    <property type="entry name" value="FN3_dom"/>
</dbReference>
<evidence type="ECO:0000256" key="9">
    <source>
        <dbReference type="SAM" id="MobiDB-lite"/>
    </source>
</evidence>
<dbReference type="InterPro" id="IPR003598">
    <property type="entry name" value="Ig_sub2"/>
</dbReference>
<dbReference type="STRING" id="32473.ENSXCOP00000012619"/>
<reference evidence="13" key="2">
    <citation type="submission" date="2025-09" db="UniProtKB">
        <authorList>
            <consortium name="Ensembl"/>
        </authorList>
    </citation>
    <scope>IDENTIFICATION</scope>
</reference>
<feature type="domain" description="Ig-like" evidence="11">
    <location>
        <begin position="106"/>
        <end position="191"/>
    </location>
</feature>
<dbReference type="GeneTree" id="ENSGT00940000158810"/>
<dbReference type="PANTHER" id="PTHR44170:SF3">
    <property type="entry name" value="BROTHER OF CDO"/>
    <property type="match status" value="1"/>
</dbReference>
<feature type="domain" description="Ig-like" evidence="11">
    <location>
        <begin position="12"/>
        <end position="97"/>
    </location>
</feature>
<dbReference type="PROSITE" id="PS50853">
    <property type="entry name" value="FN3"/>
    <property type="match status" value="3"/>
</dbReference>
<evidence type="ECO:0000256" key="6">
    <source>
        <dbReference type="ARBA" id="ARBA00023157"/>
    </source>
</evidence>
<feature type="region of interest" description="Disordered" evidence="9">
    <location>
        <begin position="545"/>
        <end position="564"/>
    </location>
</feature>
<dbReference type="Pfam" id="PF00041">
    <property type="entry name" value="fn3"/>
    <property type="match status" value="2"/>
</dbReference>
<keyword evidence="14" id="KW-1185">Reference proteome</keyword>
<keyword evidence="10" id="KW-0812">Transmembrane</keyword>
<keyword evidence="5 10" id="KW-0472">Membrane</keyword>
<dbReference type="Gene3D" id="2.60.40.10">
    <property type="entry name" value="Immunoglobulins"/>
    <property type="match status" value="7"/>
</dbReference>
<proteinExistence type="predicted"/>
<feature type="domain" description="Fibronectin type-III" evidence="12">
    <location>
        <begin position="661"/>
        <end position="751"/>
    </location>
</feature>
<dbReference type="FunFam" id="2.60.40.10:FF:000327">
    <property type="entry name" value="Cell adhesion associated, oncogene regulated"/>
    <property type="match status" value="1"/>
</dbReference>
<dbReference type="InterPro" id="IPR007110">
    <property type="entry name" value="Ig-like_dom"/>
</dbReference>
<dbReference type="FunFam" id="2.60.40.10:FF:000273">
    <property type="entry name" value="contactin-3 isoform X1"/>
    <property type="match status" value="1"/>
</dbReference>
<dbReference type="GO" id="GO:0005886">
    <property type="term" value="C:plasma membrane"/>
    <property type="evidence" value="ECO:0007669"/>
    <property type="project" value="UniProtKB-SubCell"/>
</dbReference>
<dbReference type="InterPro" id="IPR036116">
    <property type="entry name" value="FN3_sf"/>
</dbReference>
<dbReference type="GO" id="GO:0030424">
    <property type="term" value="C:axon"/>
    <property type="evidence" value="ECO:0007669"/>
    <property type="project" value="TreeGrafter"/>
</dbReference>
<evidence type="ECO:0000256" key="3">
    <source>
        <dbReference type="ARBA" id="ARBA00022729"/>
    </source>
</evidence>
<sequence length="939" mass="102647">AACRAALQPLVPVFTEEPVSVVQKLGGSVMLRCSARPASAKLSWYLNGEQLSNGDLGVVLSLGSLLIPALTNRTLGRYQCVASTGAGSLASVPANVTAAKLRDFEPDIQQEIEVDEGNTAVIECHLPESQPKAQVRYSVKQEWLETSKGNYLIMPSGNLQIANATQDDEGPYKCAAYNPVTQEVKTSRSTDRLRIRRSMSEAARIIYPPAPRSIMVTKGQRLVLECVASGIPTPQVTWAKDGLDLRSHNNTRFLLSNLLIDAVSEGDSGTYVCKADNGMGSDRSATMLYDVQVFEPPLVTIELQQQEVAFGETVRIICQARGNPTPSVTWLHNARPLAQSSRHRLTSRALRISNVSSQDDGLYQCMAENGLGSSQASARLITVSTGISSRGRLPPNFRPLSPDKVLKEQPPVRPGAAGAMLPLDCSSLPGQILPAEAPIILSQPRTGKADYYELTWRPRHERGSPVLEYVIKYRKVTRWITRSISGSLHKLILTKLQPDSLYEVEMAAKNCAGLGQPAMMTFRTGKGMIDTCIYSLILPSNESSFDPGALNQGETPEAPDKPTVSMATETSAYVTWIPRGNRGFPIQSFRVEYKKVKRPGEDWVTAVENIPPSRLSVEITGLEKGTSYKFRVVAVNVIGSSPPSAPSKAYTVVGGKTHERPVDGPYITYNEAINETTIILKWTGGSEMSELLSLEIDNDSDYKKDVVEGDRYWHSITDLQPETAYDIKMQSFNEKGESEFGNVVILETKARLNNPRPRAPEPIDPEAEAPGVLVPRPGDLPYLIVGIVLGAFVFIIVAFIPFCLWRAWAKQKQASDLCFPTVAAPVSACQYTMVPLQGLALVGHCPLDSHMSPSRNVYPANGEYIQNGKAQHCLPGLQQVKTLWLKEVDHQEQSHCSPDDSTHQLLASSHEFVSSQEVGGGVRFGDGTPNINQSKCGFF</sequence>
<feature type="domain" description="Fibronectin type-III" evidence="12">
    <location>
        <begin position="437"/>
        <end position="528"/>
    </location>
</feature>
<dbReference type="InterPro" id="IPR013098">
    <property type="entry name" value="Ig_I-set"/>
</dbReference>
<organism evidence="13 14">
    <name type="scientific">Xiphophorus couchianus</name>
    <name type="common">Monterrey platyfish</name>
    <dbReference type="NCBI Taxonomy" id="32473"/>
    <lineage>
        <taxon>Eukaryota</taxon>
        <taxon>Metazoa</taxon>
        <taxon>Chordata</taxon>
        <taxon>Craniata</taxon>
        <taxon>Vertebrata</taxon>
        <taxon>Euteleostomi</taxon>
        <taxon>Actinopterygii</taxon>
        <taxon>Neopterygii</taxon>
        <taxon>Teleostei</taxon>
        <taxon>Neoteleostei</taxon>
        <taxon>Acanthomorphata</taxon>
        <taxon>Ovalentaria</taxon>
        <taxon>Atherinomorphae</taxon>
        <taxon>Cyprinodontiformes</taxon>
        <taxon>Poeciliidae</taxon>
        <taxon>Poeciliinae</taxon>
        <taxon>Xiphophorus</taxon>
    </lineage>
</organism>
<keyword evidence="7" id="KW-0325">Glycoprotein</keyword>
<evidence type="ECO:0000256" key="1">
    <source>
        <dbReference type="ARBA" id="ARBA00004236"/>
    </source>
</evidence>
<comment type="subcellular location">
    <subcellularLocation>
        <location evidence="1">Cell membrane</location>
    </subcellularLocation>
</comment>
<dbReference type="InterPro" id="IPR013783">
    <property type="entry name" value="Ig-like_fold"/>
</dbReference>
<dbReference type="SMART" id="SM00409">
    <property type="entry name" value="IG"/>
    <property type="match status" value="4"/>
</dbReference>
<accession>A0A3B5LXR9</accession>
<evidence type="ECO:0000256" key="2">
    <source>
        <dbReference type="ARBA" id="ARBA00022475"/>
    </source>
</evidence>
<evidence type="ECO:0000313" key="14">
    <source>
        <dbReference type="Proteomes" id="UP000261380"/>
    </source>
</evidence>